<dbReference type="Proteomes" id="UP000095751">
    <property type="component" value="Unassembled WGS sequence"/>
</dbReference>
<dbReference type="InterPro" id="IPR036322">
    <property type="entry name" value="WD40_repeat_dom_sf"/>
</dbReference>
<feature type="region of interest" description="Disordered" evidence="1">
    <location>
        <begin position="233"/>
        <end position="263"/>
    </location>
</feature>
<feature type="region of interest" description="Disordered" evidence="1">
    <location>
        <begin position="374"/>
        <end position="400"/>
    </location>
</feature>
<dbReference type="OrthoDB" id="239865at2759"/>
<organism evidence="2 3">
    <name type="scientific">Fragilariopsis cylindrus CCMP1102</name>
    <dbReference type="NCBI Taxonomy" id="635003"/>
    <lineage>
        <taxon>Eukaryota</taxon>
        <taxon>Sar</taxon>
        <taxon>Stramenopiles</taxon>
        <taxon>Ochrophyta</taxon>
        <taxon>Bacillariophyta</taxon>
        <taxon>Bacillariophyceae</taxon>
        <taxon>Bacillariophycidae</taxon>
        <taxon>Bacillariales</taxon>
        <taxon>Bacillariaceae</taxon>
        <taxon>Fragilariopsis</taxon>
    </lineage>
</organism>
<protein>
    <submittedName>
        <fullName evidence="2">WD40 repeat-like protein</fullName>
    </submittedName>
</protein>
<feature type="region of interest" description="Disordered" evidence="1">
    <location>
        <begin position="27"/>
        <end position="56"/>
    </location>
</feature>
<dbReference type="EMBL" id="KV784358">
    <property type="protein sequence ID" value="OEU16273.1"/>
    <property type="molecule type" value="Genomic_DNA"/>
</dbReference>
<dbReference type="PANTHER" id="PTHR13211">
    <property type="entry name" value="TELOMERASE CAJAL BODY PROTEIN 1"/>
    <property type="match status" value="1"/>
</dbReference>
<dbReference type="SUPFAM" id="SSF50978">
    <property type="entry name" value="WD40 repeat-like"/>
    <property type="match status" value="1"/>
</dbReference>
<evidence type="ECO:0000313" key="2">
    <source>
        <dbReference type="EMBL" id="OEU16273.1"/>
    </source>
</evidence>
<dbReference type="AlphaFoldDB" id="A0A1E7FEQ7"/>
<feature type="non-terminal residue" evidence="2">
    <location>
        <position position="436"/>
    </location>
</feature>
<feature type="compositionally biased region" description="Basic residues" evidence="1">
    <location>
        <begin position="233"/>
        <end position="245"/>
    </location>
</feature>
<feature type="non-terminal residue" evidence="2">
    <location>
        <position position="1"/>
    </location>
</feature>
<dbReference type="InParanoid" id="A0A1E7FEQ7"/>
<gene>
    <name evidence="2" type="ORF">FRACYDRAFT_138445</name>
</gene>
<feature type="compositionally biased region" description="Acidic residues" evidence="1">
    <location>
        <begin position="30"/>
        <end position="41"/>
    </location>
</feature>
<evidence type="ECO:0000313" key="3">
    <source>
        <dbReference type="Proteomes" id="UP000095751"/>
    </source>
</evidence>
<keyword evidence="3" id="KW-1185">Reference proteome</keyword>
<dbReference type="KEGG" id="fcy:FRACYDRAFT_138445"/>
<dbReference type="InterPro" id="IPR015943">
    <property type="entry name" value="WD40/YVTN_repeat-like_dom_sf"/>
</dbReference>
<name>A0A1E7FEQ7_9STRA</name>
<evidence type="ECO:0000256" key="1">
    <source>
        <dbReference type="SAM" id="MobiDB-lite"/>
    </source>
</evidence>
<reference evidence="2 3" key="1">
    <citation type="submission" date="2016-09" db="EMBL/GenBank/DDBJ databases">
        <title>Extensive genetic diversity and differential bi-allelic expression allows diatom success in the polar Southern Ocean.</title>
        <authorList>
            <consortium name="DOE Joint Genome Institute"/>
            <person name="Mock T."/>
            <person name="Otillar R.P."/>
            <person name="Strauss J."/>
            <person name="Dupont C."/>
            <person name="Frickenhaus S."/>
            <person name="Maumus F."/>
            <person name="Mcmullan M."/>
            <person name="Sanges R."/>
            <person name="Schmutz J."/>
            <person name="Toseland A."/>
            <person name="Valas R."/>
            <person name="Veluchamy A."/>
            <person name="Ward B.J."/>
            <person name="Allen A."/>
            <person name="Barry K."/>
            <person name="Falciatore A."/>
            <person name="Ferrante M."/>
            <person name="Fortunato A.E."/>
            <person name="Gloeckner G."/>
            <person name="Gruber A."/>
            <person name="Hipkin R."/>
            <person name="Janech M."/>
            <person name="Kroth P."/>
            <person name="Leese F."/>
            <person name="Lindquist E."/>
            <person name="Lyon B.R."/>
            <person name="Martin J."/>
            <person name="Mayer C."/>
            <person name="Parker M."/>
            <person name="Quesneville H."/>
            <person name="Raymond J."/>
            <person name="Uhlig C."/>
            <person name="Valentin K.U."/>
            <person name="Worden A.Z."/>
            <person name="Armbrust E.V."/>
            <person name="Bowler C."/>
            <person name="Green B."/>
            <person name="Moulton V."/>
            <person name="Van Oosterhout C."/>
            <person name="Grigoriev I."/>
        </authorList>
    </citation>
    <scope>NUCLEOTIDE SEQUENCE [LARGE SCALE GENOMIC DNA]</scope>
    <source>
        <strain evidence="2 3">CCMP1102</strain>
    </source>
</reference>
<proteinExistence type="predicted"/>
<accession>A0A1E7FEQ7</accession>
<feature type="region of interest" description="Disordered" evidence="1">
    <location>
        <begin position="415"/>
        <end position="436"/>
    </location>
</feature>
<dbReference type="PANTHER" id="PTHR13211:SF0">
    <property type="entry name" value="TELOMERASE CAJAL BODY PROTEIN 1"/>
    <property type="match status" value="1"/>
</dbReference>
<dbReference type="InterPro" id="IPR051150">
    <property type="entry name" value="SWT21/TCAB1_mRNA_Telomere"/>
</dbReference>
<dbReference type="Gene3D" id="2.130.10.10">
    <property type="entry name" value="YVTN repeat-like/Quinoprotein amine dehydrogenase"/>
    <property type="match status" value="2"/>
</dbReference>
<sequence>SFPQGIQFSPDGTCLLTAKANRLELYNTPYDDDDDENDDGDNGNKESNEQHRVKNKDDKDVWEPVITCAAGETVRAYTWYPHMKSSDPATCCFAAVSRDSPVHLYDAYDGSIRASYCPYNGLDEMESPTTLCFVENGTKLVTGGLRTDRLLHIFDINRPGRDHVPPTLKLGKTRRSKDGQKGLVSAMAYSEHRGVIAIGTYSPGSIYLYDLRTYSKSAVAEVIIVCVVGHGQRGKKNNNNKRKRFNNPNDPSSGVAAGVDNSSPSMNFSAAKRSWFQTRTRGGVTQVEFDDGENGMAGGGDGHYLFSTSRRSNAILQWDLRKLSSSNYCPGIARFEVDNDTNQRIEFQIHGDQIWTGGRDGCVRVYSYRTSTSETTKQLISDMNDESNGDEDHNNSSDIGMKKSLLAVAIGTRHFPSENDWDSEEPHTSLTNRTND</sequence>
<feature type="compositionally biased region" description="Basic and acidic residues" evidence="1">
    <location>
        <begin position="42"/>
        <end position="56"/>
    </location>
</feature>